<organism evidence="1 2">
    <name type="scientific">Paenibacillus pasadenensis</name>
    <dbReference type="NCBI Taxonomy" id="217090"/>
    <lineage>
        <taxon>Bacteria</taxon>
        <taxon>Bacillati</taxon>
        <taxon>Bacillota</taxon>
        <taxon>Bacilli</taxon>
        <taxon>Bacillales</taxon>
        <taxon>Paenibacillaceae</taxon>
        <taxon>Paenibacillus</taxon>
    </lineage>
</organism>
<sequence length="100" mass="11148">MTGRSLDPGAAERRMSRIVGSGETLSREDVIWALDYIRKKVADGAPALQGLPQPRWLTCFEGFAEASMSLLRSPRSGPLEADRLRRKLREALEALEPDRP</sequence>
<dbReference type="RefSeq" id="WP_028596937.1">
    <property type="nucleotide sequence ID" value="NZ_BIMM01000025.1"/>
</dbReference>
<dbReference type="AlphaFoldDB" id="A0A2N5N7T8"/>
<reference evidence="1 2" key="1">
    <citation type="submission" date="2017-05" db="EMBL/GenBank/DDBJ databases">
        <title>Functional genome analysis of Paenibacillus pasadenensis strain R16: insights on endophytic life style and antifungal activity.</title>
        <authorList>
            <person name="Passera A."/>
            <person name="Marcolungo L."/>
            <person name="Casati P."/>
            <person name="Brasca M."/>
            <person name="Quaglino F."/>
            <person name="Delledonne M."/>
        </authorList>
    </citation>
    <scope>NUCLEOTIDE SEQUENCE [LARGE SCALE GENOMIC DNA]</scope>
    <source>
        <strain evidence="1 2">R16</strain>
    </source>
</reference>
<evidence type="ECO:0000313" key="1">
    <source>
        <dbReference type="EMBL" id="PLT46383.1"/>
    </source>
</evidence>
<dbReference type="OrthoDB" id="2679120at2"/>
<protein>
    <submittedName>
        <fullName evidence="1">Uncharacterized protein</fullName>
    </submittedName>
</protein>
<proteinExistence type="predicted"/>
<gene>
    <name evidence="1" type="ORF">B8V81_4814</name>
</gene>
<keyword evidence="2" id="KW-1185">Reference proteome</keyword>
<name>A0A2N5N7T8_9BACL</name>
<evidence type="ECO:0000313" key="2">
    <source>
        <dbReference type="Proteomes" id="UP000234789"/>
    </source>
</evidence>
<dbReference type="Proteomes" id="UP000234789">
    <property type="component" value="Unassembled WGS sequence"/>
</dbReference>
<comment type="caution">
    <text evidence="1">The sequence shown here is derived from an EMBL/GenBank/DDBJ whole genome shotgun (WGS) entry which is preliminary data.</text>
</comment>
<dbReference type="EMBL" id="NFEZ01000004">
    <property type="protein sequence ID" value="PLT46383.1"/>
    <property type="molecule type" value="Genomic_DNA"/>
</dbReference>
<accession>A0A2N5N7T8</accession>